<proteinExistence type="predicted"/>
<organism evidence="2">
    <name type="scientific">Pelagomonas calceolata</name>
    <dbReference type="NCBI Taxonomy" id="35677"/>
    <lineage>
        <taxon>Eukaryota</taxon>
        <taxon>Sar</taxon>
        <taxon>Stramenopiles</taxon>
        <taxon>Ochrophyta</taxon>
        <taxon>Pelagophyceae</taxon>
        <taxon>Pelagomonadales</taxon>
        <taxon>Pelagomonadaceae</taxon>
        <taxon>Pelagomonas</taxon>
    </lineage>
</organism>
<evidence type="ECO:0000256" key="1">
    <source>
        <dbReference type="SAM" id="MobiDB-lite"/>
    </source>
</evidence>
<evidence type="ECO:0000313" key="4">
    <source>
        <dbReference type="Proteomes" id="UP000789595"/>
    </source>
</evidence>
<evidence type="ECO:0000313" key="3">
    <source>
        <dbReference type="EMBL" id="CAH0371348.1"/>
    </source>
</evidence>
<feature type="region of interest" description="Disordered" evidence="1">
    <location>
        <begin position="1"/>
        <end position="58"/>
    </location>
</feature>
<dbReference type="Proteomes" id="UP000789595">
    <property type="component" value="Unassembled WGS sequence"/>
</dbReference>
<reference evidence="2" key="1">
    <citation type="submission" date="2021-01" db="EMBL/GenBank/DDBJ databases">
        <authorList>
            <person name="Corre E."/>
            <person name="Pelletier E."/>
            <person name="Niang G."/>
            <person name="Scheremetjew M."/>
            <person name="Finn R."/>
            <person name="Kale V."/>
            <person name="Holt S."/>
            <person name="Cochrane G."/>
            <person name="Meng A."/>
            <person name="Brown T."/>
            <person name="Cohen L."/>
        </authorList>
    </citation>
    <scope>NUCLEOTIDE SEQUENCE</scope>
    <source>
        <strain evidence="2">CCMP1756</strain>
    </source>
</reference>
<evidence type="ECO:0000313" key="2">
    <source>
        <dbReference type="EMBL" id="CAE0706449.1"/>
    </source>
</evidence>
<sequence>MSLPGTQAPPKNKATFKPPRALLGGRKARTLPPPPEKVSWNGLERQPVRPAPARTKDVFSKPVDATDPAQLKRLGVYDYRTSALAMSLNHTDVTPTVTIDKITKRGLPQRKHLNDEHQAAAKALKVVDKYSDRPMLWDERVSAQKQDWRPTRPNLQLRKDAQKKETLTYVHDDRREAVKDIRGSIVKTGWRRTKERLDKEEAHEKFLEKEEVKWARLAQRAFHRKVPAEKVGNRTEVGWWPHMKQDRDHTTSVKRRIKKQAKPAVVKANVKYDAWTDPALKALLGKAERCQTLMVDGLPDRDVCRSMDTLKRLWTKGLDKEPYTPRGVTKPPLDIPKFAMGRSGGEWAAFEDEYRRDLVRRYAVAAERDHAAAPLGQR</sequence>
<dbReference type="EMBL" id="HBIW01025420">
    <property type="protein sequence ID" value="CAE0706449.1"/>
    <property type="molecule type" value="Transcribed_RNA"/>
</dbReference>
<keyword evidence="4" id="KW-1185">Reference proteome</keyword>
<reference evidence="3" key="2">
    <citation type="submission" date="2021-11" db="EMBL/GenBank/DDBJ databases">
        <authorList>
            <consortium name="Genoscope - CEA"/>
            <person name="William W."/>
        </authorList>
    </citation>
    <scope>NUCLEOTIDE SEQUENCE</scope>
</reference>
<protein>
    <submittedName>
        <fullName evidence="2">Uncharacterized protein</fullName>
    </submittedName>
</protein>
<dbReference type="AlphaFoldDB" id="A0A7S4A7N4"/>
<dbReference type="EMBL" id="CAKKNE010000003">
    <property type="protein sequence ID" value="CAH0371348.1"/>
    <property type="molecule type" value="Genomic_DNA"/>
</dbReference>
<name>A0A7S4A7N4_9STRA</name>
<gene>
    <name evidence="2" type="ORF">PCAL00307_LOCUS21900</name>
    <name evidence="3" type="ORF">PECAL_3P12840</name>
</gene>
<accession>A0A7S4A7N4</accession>